<evidence type="ECO:0000256" key="1">
    <source>
        <dbReference type="ARBA" id="ARBA00023239"/>
    </source>
</evidence>
<dbReference type="InterPro" id="IPR002220">
    <property type="entry name" value="DapA-like"/>
</dbReference>
<dbReference type="AlphaFoldDB" id="A0A7G5C0Z8"/>
<gene>
    <name evidence="5" type="ORF">FPL14_18070</name>
</gene>
<evidence type="ECO:0000256" key="3">
    <source>
        <dbReference type="PIRSR" id="PIRSR001365-1"/>
    </source>
</evidence>
<dbReference type="KEGG" id="cchl:FPL14_18070"/>
<sequence length="315" mass="34624">MPKQYEHQEGSSLRLEKFHGIIPAFYACYDDQGNISEPRTKALCDYLLEKKVQGVYVGGSSGECIYQNLDERKAILGYVAEHLKGKMTLIAHVGAPSTRDSVELAKHAASLGYDALSAIPPIYFKLPDSAVYKYWSEIIDATPLDFIIYNIPQTTGYTLTTSLFAKLLANPKVIGVKNSSMPTMDIERFKKVGGDNVIVFNGPDEQFVAGRIMGADAGIGGTYGAMPELFLQANQFIQQGKFEEAKLIQSEINDIIIALVSLDGSMYAVIKEVLNRRGVNIGSVRGPLEGISNEDAGRIDKIIHMIDKSIARFCE</sequence>
<feature type="active site" description="Proton donor/acceptor" evidence="3">
    <location>
        <position position="149"/>
    </location>
</feature>
<dbReference type="PRINTS" id="PR00146">
    <property type="entry name" value="DHPICSNTHASE"/>
</dbReference>
<dbReference type="SUPFAM" id="SSF51569">
    <property type="entry name" value="Aldolase"/>
    <property type="match status" value="1"/>
</dbReference>
<dbReference type="PANTHER" id="PTHR42849:SF1">
    <property type="entry name" value="N-ACETYLNEURAMINATE LYASE"/>
    <property type="match status" value="1"/>
</dbReference>
<feature type="binding site" evidence="4">
    <location>
        <position position="219"/>
    </location>
    <ligand>
        <name>pyruvate</name>
        <dbReference type="ChEBI" id="CHEBI:15361"/>
    </ligand>
</feature>
<organism evidence="5 6">
    <name type="scientific">Cohnella cholangitidis</name>
    <dbReference type="NCBI Taxonomy" id="2598458"/>
    <lineage>
        <taxon>Bacteria</taxon>
        <taxon>Bacillati</taxon>
        <taxon>Bacillota</taxon>
        <taxon>Bacilli</taxon>
        <taxon>Bacillales</taxon>
        <taxon>Paenibacillaceae</taxon>
        <taxon>Cohnella</taxon>
    </lineage>
</organism>
<dbReference type="GO" id="GO:0005829">
    <property type="term" value="C:cytosol"/>
    <property type="evidence" value="ECO:0007669"/>
    <property type="project" value="TreeGrafter"/>
</dbReference>
<dbReference type="PANTHER" id="PTHR42849">
    <property type="entry name" value="N-ACETYLNEURAMINATE LYASE"/>
    <property type="match status" value="1"/>
</dbReference>
<dbReference type="Pfam" id="PF00701">
    <property type="entry name" value="DHDPS"/>
    <property type="match status" value="1"/>
</dbReference>
<accession>A0A7G5C0Z8</accession>
<keyword evidence="1 2" id="KW-0456">Lyase</keyword>
<evidence type="ECO:0000313" key="5">
    <source>
        <dbReference type="EMBL" id="QMV42882.1"/>
    </source>
</evidence>
<dbReference type="PROSITE" id="PS51257">
    <property type="entry name" value="PROKAR_LIPOPROTEIN"/>
    <property type="match status" value="1"/>
</dbReference>
<evidence type="ECO:0000256" key="2">
    <source>
        <dbReference type="PIRNR" id="PIRNR001365"/>
    </source>
</evidence>
<reference evidence="5 6" key="1">
    <citation type="submission" date="2019-07" db="EMBL/GenBank/DDBJ databases">
        <authorList>
            <person name="Kim J.K."/>
            <person name="Cheong H.-M."/>
            <person name="Choi Y."/>
            <person name="Hwang K.J."/>
            <person name="Lee S."/>
            <person name="Choi C."/>
        </authorList>
    </citation>
    <scope>NUCLEOTIDE SEQUENCE [LARGE SCALE GENOMIC DNA]</scope>
    <source>
        <strain evidence="5 6">KS 22</strain>
    </source>
</reference>
<evidence type="ECO:0000313" key="6">
    <source>
        <dbReference type="Proteomes" id="UP000515679"/>
    </source>
</evidence>
<feature type="active site" description="Schiff-base intermediate with substrate" evidence="3">
    <location>
        <position position="177"/>
    </location>
</feature>
<dbReference type="EMBL" id="CP041969">
    <property type="protein sequence ID" value="QMV42882.1"/>
    <property type="molecule type" value="Genomic_DNA"/>
</dbReference>
<dbReference type="Proteomes" id="UP000515679">
    <property type="component" value="Chromosome"/>
</dbReference>
<dbReference type="SMART" id="SM01130">
    <property type="entry name" value="DHDPS"/>
    <property type="match status" value="1"/>
</dbReference>
<proteinExistence type="inferred from homology"/>
<evidence type="ECO:0000256" key="4">
    <source>
        <dbReference type="PIRSR" id="PIRSR001365-2"/>
    </source>
</evidence>
<comment type="similarity">
    <text evidence="2">Belongs to the DapA family.</text>
</comment>
<dbReference type="GO" id="GO:0019262">
    <property type="term" value="P:N-acetylneuraminate catabolic process"/>
    <property type="evidence" value="ECO:0007669"/>
    <property type="project" value="TreeGrafter"/>
</dbReference>
<keyword evidence="6" id="KW-1185">Reference proteome</keyword>
<dbReference type="Gene3D" id="3.20.20.70">
    <property type="entry name" value="Aldolase class I"/>
    <property type="match status" value="1"/>
</dbReference>
<dbReference type="PIRSF" id="PIRSF001365">
    <property type="entry name" value="DHDPS"/>
    <property type="match status" value="1"/>
</dbReference>
<dbReference type="InterPro" id="IPR013785">
    <property type="entry name" value="Aldolase_TIM"/>
</dbReference>
<name>A0A7G5C0Z8_9BACL</name>
<dbReference type="GO" id="GO:0008747">
    <property type="term" value="F:N-acetylneuraminate lyase activity"/>
    <property type="evidence" value="ECO:0007669"/>
    <property type="project" value="TreeGrafter"/>
</dbReference>
<protein>
    <submittedName>
        <fullName evidence="5">N-acetylneuraminate lyase</fullName>
    </submittedName>
</protein>